<reference evidence="4 5" key="1">
    <citation type="journal article" date="2020" name="bioRxiv">
        <title>Sequence and annotation of 42 cannabis genomes reveals extensive copy number variation in cannabinoid synthesis and pathogen resistance genes.</title>
        <authorList>
            <person name="Mckernan K.J."/>
            <person name="Helbert Y."/>
            <person name="Kane L.T."/>
            <person name="Ebling H."/>
            <person name="Zhang L."/>
            <person name="Liu B."/>
            <person name="Eaton Z."/>
            <person name="Mclaughlin S."/>
            <person name="Kingan S."/>
            <person name="Baybayan P."/>
            <person name="Concepcion G."/>
            <person name="Jordan M."/>
            <person name="Riva A."/>
            <person name="Barbazuk W."/>
            <person name="Harkins T."/>
        </authorList>
    </citation>
    <scope>NUCLEOTIDE SEQUENCE [LARGE SCALE GENOMIC DNA]</scope>
    <source>
        <strain evidence="4 5">cv. Jamaican Lion 4</strain>
        <strain evidence="2">Father</strain>
        <strain evidence="3">Mother</strain>
        <tissue evidence="3">Leaf</tissue>
    </source>
</reference>
<accession>A0A7J6HJ40</accession>
<sequence>MKPTKPTPLIPRKTHTPYTQRNPRPFSSSSRQRRRPTASISVGIAQPRFVPSPTMTMTTKNLRP</sequence>
<dbReference type="Proteomes" id="UP000525078">
    <property type="component" value="Unassembled WGS sequence"/>
</dbReference>
<evidence type="ECO:0000313" key="5">
    <source>
        <dbReference type="Proteomes" id="UP000583929"/>
    </source>
</evidence>
<evidence type="ECO:0000313" key="3">
    <source>
        <dbReference type="EMBL" id="KAF4394971.1"/>
    </source>
</evidence>
<organism evidence="3 4">
    <name type="scientific">Cannabis sativa</name>
    <name type="common">Hemp</name>
    <name type="synonym">Marijuana</name>
    <dbReference type="NCBI Taxonomy" id="3483"/>
    <lineage>
        <taxon>Eukaryota</taxon>
        <taxon>Viridiplantae</taxon>
        <taxon>Streptophyta</taxon>
        <taxon>Embryophyta</taxon>
        <taxon>Tracheophyta</taxon>
        <taxon>Spermatophyta</taxon>
        <taxon>Magnoliopsida</taxon>
        <taxon>eudicotyledons</taxon>
        <taxon>Gunneridae</taxon>
        <taxon>Pentapetalae</taxon>
        <taxon>rosids</taxon>
        <taxon>fabids</taxon>
        <taxon>Rosales</taxon>
        <taxon>Cannabaceae</taxon>
        <taxon>Cannabis</taxon>
    </lineage>
</organism>
<feature type="compositionally biased region" description="Polar residues" evidence="1">
    <location>
        <begin position="53"/>
        <end position="64"/>
    </location>
</feature>
<feature type="compositionally biased region" description="Low complexity" evidence="1">
    <location>
        <begin position="21"/>
        <end position="30"/>
    </location>
</feature>
<dbReference type="EMBL" id="JAATIP010000008">
    <property type="protein sequence ID" value="KAF4394971.1"/>
    <property type="molecule type" value="Genomic_DNA"/>
</dbReference>
<name>A0A7J6HJ40_CANSA</name>
<evidence type="ECO:0000313" key="4">
    <source>
        <dbReference type="Proteomes" id="UP000525078"/>
    </source>
</evidence>
<evidence type="ECO:0000313" key="2">
    <source>
        <dbReference type="EMBL" id="KAF4368983.1"/>
    </source>
</evidence>
<protein>
    <submittedName>
        <fullName evidence="3">Uncharacterized protein</fullName>
    </submittedName>
</protein>
<evidence type="ECO:0000256" key="1">
    <source>
        <dbReference type="SAM" id="MobiDB-lite"/>
    </source>
</evidence>
<dbReference type="Proteomes" id="UP000583929">
    <property type="component" value="Unassembled WGS sequence"/>
</dbReference>
<comment type="caution">
    <text evidence="3">The sequence shown here is derived from an EMBL/GenBank/DDBJ whole genome shotgun (WGS) entry which is preliminary data.</text>
</comment>
<dbReference type="AlphaFoldDB" id="A0A7J6HJ40"/>
<keyword evidence="5" id="KW-1185">Reference proteome</keyword>
<feature type="region of interest" description="Disordered" evidence="1">
    <location>
        <begin position="1"/>
        <end position="64"/>
    </location>
</feature>
<dbReference type="EMBL" id="JAATIQ010000226">
    <property type="protein sequence ID" value="KAF4368983.1"/>
    <property type="molecule type" value="Genomic_DNA"/>
</dbReference>
<gene>
    <name evidence="3" type="ORF">F8388_017699</name>
    <name evidence="2" type="ORF">G4B88_019529</name>
</gene>
<proteinExistence type="predicted"/>